<evidence type="ECO:0000259" key="13">
    <source>
        <dbReference type="Pfam" id="PF08544"/>
    </source>
</evidence>
<dbReference type="HAMAP" id="MF_00217">
    <property type="entry name" value="Mevalonate_kinase"/>
    <property type="match status" value="1"/>
</dbReference>
<dbReference type="GO" id="GO:0004496">
    <property type="term" value="F:mevalonate kinase activity"/>
    <property type="evidence" value="ECO:0007669"/>
    <property type="project" value="UniProtKB-UniRule"/>
</dbReference>
<evidence type="ECO:0000256" key="4">
    <source>
        <dbReference type="ARBA" id="ARBA00022741"/>
    </source>
</evidence>
<dbReference type="PANTHER" id="PTHR43290:SF2">
    <property type="entry name" value="MEVALONATE KINASE"/>
    <property type="match status" value="1"/>
</dbReference>
<dbReference type="Pfam" id="PF08544">
    <property type="entry name" value="GHMP_kinases_C"/>
    <property type="match status" value="1"/>
</dbReference>
<evidence type="ECO:0000313" key="15">
    <source>
        <dbReference type="EMBL" id="TDA40548.1"/>
    </source>
</evidence>
<dbReference type="PRINTS" id="PR00959">
    <property type="entry name" value="MEVGALKINASE"/>
</dbReference>
<evidence type="ECO:0000256" key="2">
    <source>
        <dbReference type="ARBA" id="ARBA00022516"/>
    </source>
</evidence>
<sequence length="320" mass="34996">MKIKFSSPGKITLFGEHAVVYGRPAIVGAIDKRVYVTMEERNDNLIKITSDLSSVSISIDEISNYSGPLIYVTKAIEILSNYTGRKKGVNIIINSEMPISAGLGTSAAVSIATIAAYSKILDYNMNINEIAKFGHKVELEVQGIASIMDTTISTFGGIMYIKPNDLIERIKIDYEIPFILGYIKREYNTAYMVNKVRSLMNKNKEIIEKIMEVIGLIVEEGKKAILEKNIEKIGLLMNINHGLLDSLGVSTKELNDMVYLVRKAGALGAKLTGAGGGGCIIALCPYNENIRNSIHNAIESVGGRSISITLSEEGLKEIKN</sequence>
<dbReference type="GO" id="GO:0000287">
    <property type="term" value="F:magnesium ion binding"/>
    <property type="evidence" value="ECO:0007669"/>
    <property type="project" value="UniProtKB-UniRule"/>
</dbReference>
<keyword evidence="7 11" id="KW-0460">Magnesium</keyword>
<name>A0A523BHZ6_9CREN</name>
<evidence type="ECO:0000313" key="16">
    <source>
        <dbReference type="Proteomes" id="UP000316080"/>
    </source>
</evidence>
<dbReference type="InterPro" id="IPR022937">
    <property type="entry name" value="Mevalonate_kinase_arc"/>
</dbReference>
<comment type="function">
    <text evidence="11">Catalyzes the phosphorylation of (R)-mevalonate (MVA) to (R)-mevalonate 5-phosphate (MVAP). Functions in the mevalonate (MVA) pathway leading to isopentenyl diphosphate (IPP), a key precursor for the biosynthesis of isoprenoid compounds such as archaeal membrane lipids.</text>
</comment>
<dbReference type="EC" id="2.7.1.36" evidence="11"/>
<dbReference type="InterPro" id="IPR014721">
    <property type="entry name" value="Ribsml_uS5_D2-typ_fold_subgr"/>
</dbReference>
<feature type="domain" description="GHMP kinase C-terminal" evidence="13">
    <location>
        <begin position="223"/>
        <end position="289"/>
    </location>
</feature>
<keyword evidence="4 11" id="KW-0547">Nucleotide-binding</keyword>
<gene>
    <name evidence="11 15" type="primary">mvk</name>
    <name evidence="15" type="ORF">DSO09_00300</name>
    <name evidence="14" type="ORF">EF809_03990</name>
</gene>
<accession>A0A523BHZ6</accession>
<dbReference type="UniPathway" id="UPA00057">
    <property type="reaction ID" value="UER00098"/>
</dbReference>
<dbReference type="Gene3D" id="3.30.230.10">
    <property type="match status" value="1"/>
</dbReference>
<dbReference type="EMBL" id="QNVI01000002">
    <property type="protein sequence ID" value="TDA40548.1"/>
    <property type="molecule type" value="Genomic_DNA"/>
</dbReference>
<evidence type="ECO:0000256" key="9">
    <source>
        <dbReference type="ARBA" id="ARBA00023229"/>
    </source>
</evidence>
<evidence type="ECO:0000256" key="5">
    <source>
        <dbReference type="ARBA" id="ARBA00022777"/>
    </source>
</evidence>
<comment type="catalytic activity">
    <reaction evidence="11">
        <text>(R)-mevalonate + ATP = (R)-5-phosphomevalonate + ADP + H(+)</text>
        <dbReference type="Rhea" id="RHEA:17065"/>
        <dbReference type="ChEBI" id="CHEBI:15378"/>
        <dbReference type="ChEBI" id="CHEBI:30616"/>
        <dbReference type="ChEBI" id="CHEBI:36464"/>
        <dbReference type="ChEBI" id="CHEBI:58146"/>
        <dbReference type="ChEBI" id="CHEBI:456216"/>
        <dbReference type="EC" id="2.7.1.36"/>
    </reaction>
</comment>
<evidence type="ECO:0000256" key="6">
    <source>
        <dbReference type="ARBA" id="ARBA00022840"/>
    </source>
</evidence>
<protein>
    <recommendedName>
        <fullName evidence="11">Mevalonate kinase</fullName>
        <shortName evidence="11">MK</shortName>
        <shortName evidence="11">MVK</shortName>
        <ecNumber evidence="11">2.7.1.36</ecNumber>
    </recommendedName>
</protein>
<dbReference type="SUPFAM" id="SSF54211">
    <property type="entry name" value="Ribosomal protein S5 domain 2-like"/>
    <property type="match status" value="1"/>
</dbReference>
<keyword evidence="6 11" id="KW-0067">ATP-binding</keyword>
<comment type="caution">
    <text evidence="11">Lacks conserved residue(s) required for the propagation of feature annotation.</text>
</comment>
<evidence type="ECO:0000256" key="10">
    <source>
        <dbReference type="ARBA" id="ARBA00029438"/>
    </source>
</evidence>
<dbReference type="Proteomes" id="UP000316080">
    <property type="component" value="Unassembled WGS sequence"/>
</dbReference>
<keyword evidence="8 11" id="KW-0443">Lipid metabolism</keyword>
<keyword evidence="3 11" id="KW-0808">Transferase</keyword>
<dbReference type="GO" id="GO:0019287">
    <property type="term" value="P:isopentenyl diphosphate biosynthetic process, mevalonate pathway"/>
    <property type="evidence" value="ECO:0007669"/>
    <property type="project" value="UniProtKB-UniRule"/>
</dbReference>
<dbReference type="InterPro" id="IPR020568">
    <property type="entry name" value="Ribosomal_Su5_D2-typ_SF"/>
</dbReference>
<comment type="caution">
    <text evidence="15">The sequence shown here is derived from an EMBL/GenBank/DDBJ whole genome shotgun (WGS) entry which is preliminary data.</text>
</comment>
<dbReference type="InterPro" id="IPR006204">
    <property type="entry name" value="GHMP_kinase_N_dom"/>
</dbReference>
<comment type="subunit">
    <text evidence="11">Homodimer.</text>
</comment>
<dbReference type="Pfam" id="PF00288">
    <property type="entry name" value="GHMP_kinases_N"/>
    <property type="match status" value="1"/>
</dbReference>
<proteinExistence type="inferred from homology"/>
<evidence type="ECO:0000256" key="7">
    <source>
        <dbReference type="ARBA" id="ARBA00022842"/>
    </source>
</evidence>
<reference evidence="15 17" key="1">
    <citation type="journal article" date="2019" name="Nat. Microbiol.">
        <title>Expanding anaerobic alkane metabolism in the domain of Archaea.</title>
        <authorList>
            <person name="Wang Y."/>
            <person name="Wegener G."/>
            <person name="Hou J."/>
            <person name="Wang F."/>
            <person name="Xiao X."/>
        </authorList>
    </citation>
    <scope>NUCLEOTIDE SEQUENCE [LARGE SCALE GENOMIC DNA]</scope>
    <source>
        <strain evidence="15">WYZ-LMO11</strain>
    </source>
</reference>
<keyword evidence="9 11" id="KW-0414">Isoprene biosynthesis</keyword>
<evidence type="ECO:0000256" key="3">
    <source>
        <dbReference type="ARBA" id="ARBA00022679"/>
    </source>
</evidence>
<comment type="similarity">
    <text evidence="11">Belongs to the GHMP kinase family. Mevalonate kinase subfamily.</text>
</comment>
<organism evidence="15 17">
    <name type="scientific">Thermoproteota archaeon</name>
    <dbReference type="NCBI Taxonomy" id="2056631"/>
    <lineage>
        <taxon>Archaea</taxon>
        <taxon>Thermoproteota</taxon>
    </lineage>
</organism>
<dbReference type="SUPFAM" id="SSF55060">
    <property type="entry name" value="GHMP Kinase, C-terminal domain"/>
    <property type="match status" value="1"/>
</dbReference>
<evidence type="ECO:0000313" key="14">
    <source>
        <dbReference type="EMBL" id="RZN56006.1"/>
    </source>
</evidence>
<evidence type="ECO:0000313" key="17">
    <source>
        <dbReference type="Proteomes" id="UP000317265"/>
    </source>
</evidence>
<dbReference type="Gene3D" id="3.30.70.890">
    <property type="entry name" value="GHMP kinase, C-terminal domain"/>
    <property type="match status" value="1"/>
</dbReference>
<evidence type="ECO:0000256" key="1">
    <source>
        <dbReference type="ARBA" id="ARBA00022490"/>
    </source>
</evidence>
<dbReference type="Proteomes" id="UP000317265">
    <property type="component" value="Unassembled WGS sequence"/>
</dbReference>
<keyword evidence="2 11" id="KW-0444">Lipid biosynthesis</keyword>
<dbReference type="InterPro" id="IPR013750">
    <property type="entry name" value="GHMP_kinase_C_dom"/>
</dbReference>
<dbReference type="NCBIfam" id="TIGR00549">
    <property type="entry name" value="mevalon_kin"/>
    <property type="match status" value="1"/>
</dbReference>
<dbReference type="AlphaFoldDB" id="A0A523BHZ6"/>
<evidence type="ECO:0000256" key="8">
    <source>
        <dbReference type="ARBA" id="ARBA00023098"/>
    </source>
</evidence>
<comment type="subcellular location">
    <subcellularLocation>
        <location evidence="11">Cytoplasm</location>
    </subcellularLocation>
</comment>
<feature type="active site" description="Proton acceptor" evidence="11">
    <location>
        <position position="149"/>
    </location>
</feature>
<dbReference type="GO" id="GO:0005829">
    <property type="term" value="C:cytosol"/>
    <property type="evidence" value="ECO:0007669"/>
    <property type="project" value="TreeGrafter"/>
</dbReference>
<dbReference type="EMBL" id="RXIH01000032">
    <property type="protein sequence ID" value="RZN56006.1"/>
    <property type="molecule type" value="Genomic_DNA"/>
</dbReference>
<dbReference type="InterPro" id="IPR006205">
    <property type="entry name" value="Mev_gal_kin"/>
</dbReference>
<feature type="domain" description="GHMP kinase N-terminal" evidence="12">
    <location>
        <begin position="71"/>
        <end position="157"/>
    </location>
</feature>
<dbReference type="InterPro" id="IPR036554">
    <property type="entry name" value="GHMP_kinase_C_sf"/>
</dbReference>
<dbReference type="GO" id="GO:0005524">
    <property type="term" value="F:ATP binding"/>
    <property type="evidence" value="ECO:0007669"/>
    <property type="project" value="UniProtKB-UniRule"/>
</dbReference>
<evidence type="ECO:0000256" key="11">
    <source>
        <dbReference type="HAMAP-Rule" id="MF_00217"/>
    </source>
</evidence>
<keyword evidence="5 11" id="KW-0418">Kinase</keyword>
<comment type="cofactor">
    <cofactor evidence="11">
        <name>Mg(2+)</name>
        <dbReference type="ChEBI" id="CHEBI:18420"/>
    </cofactor>
</comment>
<evidence type="ECO:0000259" key="12">
    <source>
        <dbReference type="Pfam" id="PF00288"/>
    </source>
</evidence>
<dbReference type="PANTHER" id="PTHR43290">
    <property type="entry name" value="MEVALONATE KINASE"/>
    <property type="match status" value="1"/>
</dbReference>
<comment type="pathway">
    <text evidence="10 11">Isoprenoid biosynthesis; isopentenyl diphosphate biosynthesis via mevalonate pathway; isopentenyl diphosphate from (R)-mevalonate: step 1/3.</text>
</comment>
<keyword evidence="1 11" id="KW-0963">Cytoplasm</keyword>
<reference evidence="14 16" key="2">
    <citation type="journal article" date="2019" name="Nat. Microbiol.">
        <title>Wide diversity of methane and short-chain alkane metabolisms in uncultured archaea.</title>
        <authorList>
            <person name="Borrel G."/>
            <person name="Adam P.S."/>
            <person name="McKay L.J."/>
            <person name="Chen L.X."/>
            <person name="Sierra-Garcia I.N."/>
            <person name="Sieber C.M."/>
            <person name="Letourneur Q."/>
            <person name="Ghozlane A."/>
            <person name="Andersen G.L."/>
            <person name="Li W.J."/>
            <person name="Hallam S.J."/>
            <person name="Muyzer G."/>
            <person name="de Oliveira V.M."/>
            <person name="Inskeep W.P."/>
            <person name="Banfield J.F."/>
            <person name="Gribaldo S."/>
        </authorList>
    </citation>
    <scope>NUCLEOTIDE SEQUENCE [LARGE SCALE GENOMIC DNA]</scope>
    <source>
        <strain evidence="14">Verst-YHS</strain>
    </source>
</reference>